<dbReference type="InterPro" id="IPR000713">
    <property type="entry name" value="Mur_ligase_N"/>
</dbReference>
<dbReference type="EMBL" id="FN563149">
    <property type="protein sequence ID" value="CBH48671.1"/>
    <property type="molecule type" value="Genomic_DNA"/>
</dbReference>
<dbReference type="SUPFAM" id="SSF53244">
    <property type="entry name" value="MurD-like peptide ligases, peptide-binding domain"/>
    <property type="match status" value="1"/>
</dbReference>
<evidence type="ECO:0000256" key="5">
    <source>
        <dbReference type="ARBA" id="ARBA00023306"/>
    </source>
</evidence>
<proteinExistence type="inferred from homology"/>
<dbReference type="GO" id="GO:0051301">
    <property type="term" value="P:cell division"/>
    <property type="evidence" value="ECO:0007669"/>
    <property type="project" value="UniProtKB-KW"/>
</dbReference>
<comment type="function">
    <text evidence="7">Catalyzes the addition of an amino acid to the nucleotide precursor UDP-N-acetylmuramoyl-L-alanyl-D-glutamate (UMAG) in the biosynthesis of bacterial cell-wall peptidoglycan.</text>
</comment>
<dbReference type="Proteomes" id="UP001154400">
    <property type="component" value="Chromosome"/>
</dbReference>
<dbReference type="SUPFAM" id="SSF63418">
    <property type="entry name" value="MurE/MurF N-terminal domain"/>
    <property type="match status" value="1"/>
</dbReference>
<comment type="subcellular location">
    <subcellularLocation>
        <location evidence="7 8">Cytoplasm</location>
    </subcellularLocation>
</comment>
<dbReference type="GO" id="GO:0071555">
    <property type="term" value="P:cell wall organization"/>
    <property type="evidence" value="ECO:0007669"/>
    <property type="project" value="UniProtKB-KW"/>
</dbReference>
<feature type="binding site" evidence="7">
    <location>
        <begin position="166"/>
        <end position="167"/>
    </location>
    <ligand>
        <name>UDP-N-acetyl-alpha-D-muramoyl-L-alanyl-D-glutamate</name>
        <dbReference type="ChEBI" id="CHEBI:83900"/>
    </ligand>
</feature>
<evidence type="ECO:0000256" key="4">
    <source>
        <dbReference type="ARBA" id="ARBA00022984"/>
    </source>
</evidence>
<evidence type="ECO:0000256" key="6">
    <source>
        <dbReference type="ARBA" id="ARBA00023316"/>
    </source>
</evidence>
<dbReference type="HAMAP" id="MF_00208">
    <property type="entry name" value="MurE"/>
    <property type="match status" value="1"/>
</dbReference>
<dbReference type="Pfam" id="PF02875">
    <property type="entry name" value="Mur_ligase_C"/>
    <property type="match status" value="1"/>
</dbReference>
<dbReference type="GO" id="GO:0005737">
    <property type="term" value="C:cytoplasm"/>
    <property type="evidence" value="ECO:0007669"/>
    <property type="project" value="UniProtKB-SubCell"/>
</dbReference>
<comment type="pathway">
    <text evidence="7 8">Cell wall biogenesis; peptidoglycan biosynthesis.</text>
</comment>
<evidence type="ECO:0000256" key="8">
    <source>
        <dbReference type="RuleBase" id="RU004135"/>
    </source>
</evidence>
<dbReference type="KEGG" id="req:REQ_26450"/>
<reference evidence="12" key="1">
    <citation type="journal article" date="2010" name="PLoS Genet.">
        <title>The genome of a pathogenic rhodococcus: cooptive virulence underpinned by key gene acquisitions.</title>
        <authorList>
            <person name="Letek M."/>
            <person name="Gonzalez P."/>
            <person name="Macarthur I."/>
            <person name="Rodriguez H."/>
            <person name="Freeman T.C."/>
            <person name="Valero-Rello A."/>
            <person name="Blanco M."/>
            <person name="Buckley T."/>
            <person name="Cherevach I."/>
            <person name="Fahey R."/>
            <person name="Hapeshi A."/>
            <person name="Holdstock J."/>
            <person name="Leadon D."/>
            <person name="Navas J."/>
            <person name="Ocampo A."/>
            <person name="Quail M.A."/>
            <person name="Sanders M."/>
            <person name="Scortti M.M."/>
            <person name="Prescott J.F."/>
            <person name="Fogarty U."/>
            <person name="Meijer W.G."/>
            <person name="Parkhill J."/>
            <person name="Bentley S.D."/>
            <person name="Vazquez-Boland J.A."/>
        </authorList>
    </citation>
    <scope>NUCLEOTIDE SEQUENCE [LARGE SCALE GENOMIC DNA]</scope>
    <source>
        <strain evidence="12 13">103S</strain>
    </source>
</reference>
<keyword evidence="2 7" id="KW-0132">Cell division</keyword>
<dbReference type="InterPro" id="IPR013221">
    <property type="entry name" value="Mur_ligase_cen"/>
</dbReference>
<sequence length="501" mass="53129">MDLEDLWTPVSPRTLREVVDRLCEAGHVVADAPVDDRRVITGVCQDSRRVRPGDLYAALPGRRHHGADFASEASARGAVAMLSDRPSDIVPTVVVDDPRVALGPLAAWAYGNPSTAFDLYGVTGTNGKTSTVYLLEAALVAAGLRTGVVTGVTVRGPGTARPATRTTPEACELQQSFVEFVEEGVDAVAMEVSSHGLAEHRIDGSRFDVGVFTNLARDHLDYHPDMEAYYTAKARLFGRDLCERAAVCIDDDYGRRLAGEVAVPHLTFSARDPGADVYATTVRAQRWGSTFTLHHRGERVPVRLRVLGGHQVDNAVAALAALSVRGIDLGAAVAGIEALDAIPGRLERVDVGQPFLALVDYVHNTAGQHRLFPYLRSVTPGRIVVVLGATGERDPGKRAPLGFTAARYAEVVVVTDESAFSDDAADLRDAVAAGARRAGTAEVVVIPDRGEAIAVAVDLAGAGDTVLLAGRGHDPALVDDGVATAFDDRAALRNALLTRAY</sequence>
<evidence type="ECO:0000313" key="12">
    <source>
        <dbReference type="EMBL" id="CBH48671.1"/>
    </source>
</evidence>
<keyword evidence="6 7" id="KW-0961">Cell wall biogenesis/degradation</keyword>
<dbReference type="EC" id="6.3.2.-" evidence="7"/>
<evidence type="ECO:0000313" key="13">
    <source>
        <dbReference type="Proteomes" id="UP000006892"/>
    </source>
</evidence>
<evidence type="ECO:0000256" key="1">
    <source>
        <dbReference type="ARBA" id="ARBA00005898"/>
    </source>
</evidence>
<dbReference type="GO" id="GO:0009252">
    <property type="term" value="P:peptidoglycan biosynthetic process"/>
    <property type="evidence" value="ECO:0007669"/>
    <property type="project" value="UniProtKB-UniRule"/>
</dbReference>
<dbReference type="InterPro" id="IPR035911">
    <property type="entry name" value="MurE/MurF_N"/>
</dbReference>
<dbReference type="InterPro" id="IPR036565">
    <property type="entry name" value="Mur-like_cat_sf"/>
</dbReference>
<dbReference type="RefSeq" id="WP_013416260.1">
    <property type="nucleotide sequence ID" value="NC_014659.1"/>
</dbReference>
<dbReference type="SUPFAM" id="SSF53623">
    <property type="entry name" value="MurD-like peptide ligases, catalytic domain"/>
    <property type="match status" value="1"/>
</dbReference>
<dbReference type="Gene3D" id="3.40.1390.10">
    <property type="entry name" value="MurE/MurF, N-terminal domain"/>
    <property type="match status" value="1"/>
</dbReference>
<protein>
    <recommendedName>
        <fullName evidence="7">UDP-N-acetylmuramyl-tripeptide synthetase</fullName>
        <ecNumber evidence="7">6.3.2.-</ecNumber>
    </recommendedName>
    <alternativeName>
        <fullName evidence="7">UDP-MurNAc-tripeptide synthetase</fullName>
    </alternativeName>
</protein>
<dbReference type="InterPro" id="IPR004101">
    <property type="entry name" value="Mur_ligase_C"/>
</dbReference>
<keyword evidence="3 7" id="KW-0133">Cell shape</keyword>
<comment type="caution">
    <text evidence="7">Lacks conserved residue(s) required for the propagation of feature annotation.</text>
</comment>
<evidence type="ECO:0000256" key="7">
    <source>
        <dbReference type="HAMAP-Rule" id="MF_00208"/>
    </source>
</evidence>
<dbReference type="GO" id="GO:0000287">
    <property type="term" value="F:magnesium ion binding"/>
    <property type="evidence" value="ECO:0007669"/>
    <property type="project" value="UniProtKB-UniRule"/>
</dbReference>
<keyword evidence="7" id="KW-0547">Nucleotide-binding</keyword>
<feature type="domain" description="Mur ligase central" evidence="11">
    <location>
        <begin position="122"/>
        <end position="321"/>
    </location>
</feature>
<dbReference type="AlphaFoldDB" id="A0A3S5Y7Y3"/>
<dbReference type="GO" id="GO:0005524">
    <property type="term" value="F:ATP binding"/>
    <property type="evidence" value="ECO:0007669"/>
    <property type="project" value="UniProtKB-UniRule"/>
</dbReference>
<feature type="binding site" evidence="7">
    <location>
        <position position="47"/>
    </location>
    <ligand>
        <name>UDP-N-acetyl-alpha-D-muramoyl-L-alanyl-D-glutamate</name>
        <dbReference type="ChEBI" id="CHEBI:83900"/>
    </ligand>
</feature>
<name>A0A3S5Y7Y3_RHOH1</name>
<dbReference type="Pfam" id="PF01225">
    <property type="entry name" value="Mur_ligase"/>
    <property type="match status" value="1"/>
</dbReference>
<evidence type="ECO:0000259" key="10">
    <source>
        <dbReference type="Pfam" id="PF02875"/>
    </source>
</evidence>
<keyword evidence="7" id="KW-0067">ATP-binding</keyword>
<keyword evidence="4 7" id="KW-0573">Peptidoglycan synthesis</keyword>
<dbReference type="InterPro" id="IPR005761">
    <property type="entry name" value="UDP-N-AcMur-Glu-dNH2Pim_ligase"/>
</dbReference>
<dbReference type="PANTHER" id="PTHR23135">
    <property type="entry name" value="MUR LIGASE FAMILY MEMBER"/>
    <property type="match status" value="1"/>
</dbReference>
<feature type="binding site" evidence="7">
    <location>
        <position position="193"/>
    </location>
    <ligand>
        <name>UDP-N-acetyl-alpha-D-muramoyl-L-alanyl-D-glutamate</name>
        <dbReference type="ChEBI" id="CHEBI:83900"/>
    </ligand>
</feature>
<keyword evidence="5 7" id="KW-0131">Cell cycle</keyword>
<evidence type="ECO:0000256" key="3">
    <source>
        <dbReference type="ARBA" id="ARBA00022960"/>
    </source>
</evidence>
<dbReference type="PANTHER" id="PTHR23135:SF4">
    <property type="entry name" value="UDP-N-ACETYLMURAMOYL-L-ALANYL-D-GLUTAMATE--2,6-DIAMINOPIMELATE LIGASE MURE HOMOLOG, CHLOROPLASTIC"/>
    <property type="match status" value="1"/>
</dbReference>
<comment type="similarity">
    <text evidence="1 7">Belongs to the MurCDEF family. MurE subfamily.</text>
</comment>
<gene>
    <name evidence="7 12" type="primary">murE</name>
    <name evidence="12" type="ordered locus">REQ_26450</name>
</gene>
<dbReference type="Gene3D" id="3.90.190.20">
    <property type="entry name" value="Mur ligase, C-terminal domain"/>
    <property type="match status" value="1"/>
</dbReference>
<feature type="domain" description="Mur ligase N-terminal catalytic" evidence="9">
    <location>
        <begin position="40"/>
        <end position="90"/>
    </location>
</feature>
<feature type="domain" description="Mur ligase C-terminal" evidence="10">
    <location>
        <begin position="344"/>
        <end position="472"/>
    </location>
</feature>
<evidence type="ECO:0000256" key="2">
    <source>
        <dbReference type="ARBA" id="ARBA00022618"/>
    </source>
</evidence>
<dbReference type="NCBIfam" id="TIGR01085">
    <property type="entry name" value="murE"/>
    <property type="match status" value="1"/>
</dbReference>
<dbReference type="Pfam" id="PF08245">
    <property type="entry name" value="Mur_ligase_M"/>
    <property type="match status" value="1"/>
</dbReference>
<dbReference type="GO" id="GO:0008360">
    <property type="term" value="P:regulation of cell shape"/>
    <property type="evidence" value="ECO:0007669"/>
    <property type="project" value="UniProtKB-KW"/>
</dbReference>
<evidence type="ECO:0000259" key="11">
    <source>
        <dbReference type="Pfam" id="PF08245"/>
    </source>
</evidence>
<keyword evidence="7 12" id="KW-0436">Ligase</keyword>
<accession>A0A3S5Y7Y3</accession>
<feature type="binding site" evidence="7">
    <location>
        <position position="201"/>
    </location>
    <ligand>
        <name>UDP-N-acetyl-alpha-D-muramoyl-L-alanyl-D-glutamate</name>
        <dbReference type="ChEBI" id="CHEBI:83900"/>
    </ligand>
</feature>
<dbReference type="GO" id="GO:0016881">
    <property type="term" value="F:acid-amino acid ligase activity"/>
    <property type="evidence" value="ECO:0007669"/>
    <property type="project" value="UniProtKB-UniRule"/>
</dbReference>
<keyword evidence="7" id="KW-0963">Cytoplasm</keyword>
<dbReference type="UniPathway" id="UPA00219"/>
<evidence type="ECO:0000259" key="9">
    <source>
        <dbReference type="Pfam" id="PF01225"/>
    </source>
</evidence>
<dbReference type="InterPro" id="IPR036615">
    <property type="entry name" value="Mur_ligase_C_dom_sf"/>
</dbReference>
<comment type="cofactor">
    <cofactor evidence="7">
        <name>Mg(2+)</name>
        <dbReference type="ChEBI" id="CHEBI:18420"/>
    </cofactor>
</comment>
<dbReference type="Gene3D" id="3.40.1190.10">
    <property type="entry name" value="Mur-like, catalytic domain"/>
    <property type="match status" value="1"/>
</dbReference>
<keyword evidence="7" id="KW-0460">Magnesium</keyword>
<comment type="PTM">
    <text evidence="7">Carboxylation is probably crucial for Mg(2+) binding and, consequently, for the gamma-phosphate positioning of ATP.</text>
</comment>
<feature type="modified residue" description="N6-carboxylysine" evidence="7">
    <location>
        <position position="233"/>
    </location>
</feature>
<feature type="binding site" evidence="7">
    <location>
        <begin position="124"/>
        <end position="130"/>
    </location>
    <ligand>
        <name>ATP</name>
        <dbReference type="ChEBI" id="CHEBI:30616"/>
    </ligand>
</feature>
<organism evidence="12">
    <name type="scientific">Rhodococcus hoagii (strain 103S)</name>
    <name type="common">Rhodococcus equi</name>
    <dbReference type="NCBI Taxonomy" id="685727"/>
    <lineage>
        <taxon>Bacteria</taxon>
        <taxon>Bacillati</taxon>
        <taxon>Actinomycetota</taxon>
        <taxon>Actinomycetes</taxon>
        <taxon>Mycobacteriales</taxon>
        <taxon>Nocardiaceae</taxon>
        <taxon>Prescottella</taxon>
    </lineage>
</organism>